<dbReference type="InterPro" id="IPR011989">
    <property type="entry name" value="ARM-like"/>
</dbReference>
<dbReference type="InterPro" id="IPR016024">
    <property type="entry name" value="ARM-type_fold"/>
</dbReference>
<reference evidence="2" key="1">
    <citation type="submission" date="2023-10" db="EMBL/GenBank/DDBJ databases">
        <authorList>
            <person name="Domelevo Entfellner J.-B."/>
        </authorList>
    </citation>
    <scope>NUCLEOTIDE SEQUENCE</scope>
</reference>
<feature type="domain" description="Neurobeachin alpha-solenoid region" evidence="1">
    <location>
        <begin position="576"/>
        <end position="787"/>
    </location>
</feature>
<dbReference type="Pfam" id="PF20425">
    <property type="entry name" value="Neurobeachin"/>
    <property type="match status" value="1"/>
</dbReference>
<dbReference type="Gramene" id="rna-AYBTSS11_LOCUS26103">
    <property type="protein sequence ID" value="CAJ1974036.1"/>
    <property type="gene ID" value="gene-AYBTSS11_LOCUS26103"/>
</dbReference>
<sequence>MGQSSTDLSAAAAKLFITSEGFSILDALKIITRSLYNCRVFGFYGGIRKLTALMKGAVVQLKTISLAISADASLSDSAVEKIKLLQQILTYVVSIIYIFIDLGSNIEKKDELFCSLVGFTSNADAPIISSNSSKVLSTEARLHWRQKAIVSVMEAGGLNWLVGKVNMDPLKNHFRSIGGLEVLLDGLGFPSNYGKTYSNLVLADGFRVHKFANSFCSPAFLLQDWGKEKAFIGQQAVGLPGLDIQENVNYVKPDAVVLSSGLPSRASFSEFWNHYVVILSRGLCSFLLVPEGSKSLNVQASSGGLALPVSSAYYELIFVSALQNTVLNAFRNLLSSSPMSIEIFHEEGIWDLIFSENFFYFESGSDESAGKIFAYNEKSEILSGSRSSVNRTEVNGVNTLQMEVISFVEFAATCDGNTQNMKELSSLLDALEHSACNPEIACVLVRSLVRILELSPEKTIASCKTLSAVSRVLQVACVQAQEYRRPGSMEPSNEKSGVEALVSLQDQHTSNLPETIQSCYNCMKVCIEFFALFQAAAKDSRLILHSFTCIDCLFDLFWVEGLRDDVLRHILDLMKTLFRDGECFLHVVSLLNSNLEGANGEKLVLNVLQTLTCLLASNDTSKVAFRALAGKGYQTLQSLLLDFCQFHSSESLLDALLDMLVDGKFDVKMSSMIKNEDVIILYLIVLQKSSESLQHRGLDMFQQLLRDSISNRASCVRAGMLDFLLNWFSQEDNDGVIFQIAQLIQAIGGHSISGKDIRKIFALLRSEKVGMRRQYCSVLLTSLLAMLHEKGPTAFFDLDGIDS</sequence>
<protein>
    <recommendedName>
        <fullName evidence="1">Neurobeachin alpha-solenoid region domain-containing protein</fullName>
    </recommendedName>
</protein>
<dbReference type="Proteomes" id="UP001189624">
    <property type="component" value="Chromosome 9"/>
</dbReference>
<evidence type="ECO:0000259" key="1">
    <source>
        <dbReference type="Pfam" id="PF20425"/>
    </source>
</evidence>
<organism evidence="2 3">
    <name type="scientific">Sphenostylis stenocarpa</name>
    <dbReference type="NCBI Taxonomy" id="92480"/>
    <lineage>
        <taxon>Eukaryota</taxon>
        <taxon>Viridiplantae</taxon>
        <taxon>Streptophyta</taxon>
        <taxon>Embryophyta</taxon>
        <taxon>Tracheophyta</taxon>
        <taxon>Spermatophyta</taxon>
        <taxon>Magnoliopsida</taxon>
        <taxon>eudicotyledons</taxon>
        <taxon>Gunneridae</taxon>
        <taxon>Pentapetalae</taxon>
        <taxon>rosids</taxon>
        <taxon>fabids</taxon>
        <taxon>Fabales</taxon>
        <taxon>Fabaceae</taxon>
        <taxon>Papilionoideae</taxon>
        <taxon>50 kb inversion clade</taxon>
        <taxon>NPAAA clade</taxon>
        <taxon>indigoferoid/millettioid clade</taxon>
        <taxon>Phaseoleae</taxon>
        <taxon>Sphenostylis</taxon>
    </lineage>
</organism>
<evidence type="ECO:0000313" key="2">
    <source>
        <dbReference type="EMBL" id="CAJ1974036.1"/>
    </source>
</evidence>
<dbReference type="InterPro" id="IPR050865">
    <property type="entry name" value="BEACH_Domain"/>
</dbReference>
<dbReference type="Gene3D" id="1.25.10.10">
    <property type="entry name" value="Leucine-rich Repeat Variant"/>
    <property type="match status" value="1"/>
</dbReference>
<keyword evidence="3" id="KW-1185">Reference proteome</keyword>
<dbReference type="EMBL" id="OY731406">
    <property type="protein sequence ID" value="CAJ1974036.1"/>
    <property type="molecule type" value="Genomic_DNA"/>
</dbReference>
<dbReference type="InterPro" id="IPR046852">
    <property type="entry name" value="Neurobeachin_a-sol"/>
</dbReference>
<dbReference type="PANTHER" id="PTHR13743">
    <property type="entry name" value="BEIGE/BEACH-RELATED"/>
    <property type="match status" value="1"/>
</dbReference>
<dbReference type="AlphaFoldDB" id="A0AA86SWD3"/>
<name>A0AA86SWD3_9FABA</name>
<accession>A0AA86SWD3</accession>
<gene>
    <name evidence="2" type="ORF">AYBTSS11_LOCUS26103</name>
</gene>
<dbReference type="SUPFAM" id="SSF48371">
    <property type="entry name" value="ARM repeat"/>
    <property type="match status" value="1"/>
</dbReference>
<evidence type="ECO:0000313" key="3">
    <source>
        <dbReference type="Proteomes" id="UP001189624"/>
    </source>
</evidence>
<proteinExistence type="predicted"/>
<dbReference type="PANTHER" id="PTHR13743:SF112">
    <property type="entry name" value="BEACH DOMAIN-CONTAINING PROTEIN"/>
    <property type="match status" value="1"/>
</dbReference>